<dbReference type="SUPFAM" id="SSF49503">
    <property type="entry name" value="Cupredoxins"/>
    <property type="match status" value="1"/>
</dbReference>
<dbReference type="CDD" id="cd04220">
    <property type="entry name" value="Halocyanin"/>
    <property type="match status" value="1"/>
</dbReference>
<dbReference type="Proteomes" id="UP000219453">
    <property type="component" value="Unassembled WGS sequence"/>
</dbReference>
<dbReference type="PANTHER" id="PTHR34512">
    <property type="entry name" value="CELL SURFACE PROTEIN"/>
    <property type="match status" value="1"/>
</dbReference>
<dbReference type="InterPro" id="IPR018391">
    <property type="entry name" value="PQQ_b-propeller_rpt"/>
</dbReference>
<evidence type="ECO:0000259" key="8">
    <source>
        <dbReference type="Pfam" id="PF13360"/>
    </source>
</evidence>
<keyword evidence="10" id="KW-1185">Reference proteome</keyword>
<keyword evidence="1" id="KW-0813">Transport</keyword>
<dbReference type="InterPro" id="IPR008972">
    <property type="entry name" value="Cupredoxin"/>
</dbReference>
<dbReference type="PROSITE" id="PS51318">
    <property type="entry name" value="TAT"/>
    <property type="match status" value="1"/>
</dbReference>
<dbReference type="Pfam" id="PF00127">
    <property type="entry name" value="Copper-bind"/>
    <property type="match status" value="1"/>
</dbReference>
<dbReference type="InterPro" id="IPR000923">
    <property type="entry name" value="BlueCu_1"/>
</dbReference>
<comment type="cofactor">
    <cofactor evidence="5">
        <name>Cu(2+)</name>
        <dbReference type="ChEBI" id="CHEBI:29036"/>
    </cofactor>
    <text evidence="5">The crystal structure with reduced Cu(1+) has also been determined.</text>
</comment>
<dbReference type="SMART" id="SM00564">
    <property type="entry name" value="PQQ"/>
    <property type="match status" value="6"/>
</dbReference>
<dbReference type="GO" id="GO:0009055">
    <property type="term" value="F:electron transfer activity"/>
    <property type="evidence" value="ECO:0007669"/>
    <property type="project" value="InterPro"/>
</dbReference>
<dbReference type="Gene3D" id="2.60.40.420">
    <property type="entry name" value="Cupredoxins - blue copper proteins"/>
    <property type="match status" value="1"/>
</dbReference>
<evidence type="ECO:0000313" key="9">
    <source>
        <dbReference type="EMBL" id="SNZ06403.1"/>
    </source>
</evidence>
<feature type="binding site" evidence="5">
    <location>
        <position position="466"/>
    </location>
    <ligand>
        <name>Cu cation</name>
        <dbReference type="ChEBI" id="CHEBI:23378"/>
    </ligand>
</feature>
<evidence type="ECO:0000256" key="4">
    <source>
        <dbReference type="ARBA" id="ARBA00023008"/>
    </source>
</evidence>
<feature type="compositionally biased region" description="Acidic residues" evidence="6">
    <location>
        <begin position="529"/>
        <end position="542"/>
    </location>
</feature>
<dbReference type="InterPro" id="IPR002372">
    <property type="entry name" value="PQQ_rpt_dom"/>
</dbReference>
<feature type="binding site" evidence="5">
    <location>
        <position position="471"/>
    </location>
    <ligand>
        <name>Cu cation</name>
        <dbReference type="ChEBI" id="CHEBI:23378"/>
    </ligand>
</feature>
<dbReference type="AlphaFoldDB" id="A0A285NBV9"/>
<dbReference type="InterPro" id="IPR015943">
    <property type="entry name" value="WD40/YVTN_repeat-like_dom_sf"/>
</dbReference>
<feature type="compositionally biased region" description="Low complexity" evidence="6">
    <location>
        <begin position="496"/>
        <end position="509"/>
    </location>
</feature>
<evidence type="ECO:0000256" key="5">
    <source>
        <dbReference type="PIRSR" id="PIRSR602387-1"/>
    </source>
</evidence>
<feature type="binding site" evidence="5">
    <location>
        <position position="463"/>
    </location>
    <ligand>
        <name>Cu cation</name>
        <dbReference type="ChEBI" id="CHEBI:23378"/>
    </ligand>
</feature>
<dbReference type="PANTHER" id="PTHR34512:SF30">
    <property type="entry name" value="OUTER MEMBRANE PROTEIN ASSEMBLY FACTOR BAMB"/>
    <property type="match status" value="1"/>
</dbReference>
<dbReference type="SUPFAM" id="SSF50998">
    <property type="entry name" value="Quinoprotein alcohol dehydrogenase-like"/>
    <property type="match status" value="1"/>
</dbReference>
<feature type="compositionally biased region" description="Acidic residues" evidence="6">
    <location>
        <begin position="510"/>
        <end position="523"/>
    </location>
</feature>
<sequence length="594" mass="62300">MRGPINSRREFLGIAGTAALGTTIVGSSSAGAVQSDGNWSAYRSGAMRTGYEPTSAGIRSDFEVEWTEPTGRAALVVTDGETVYLRGESLVGVTRDGERKWDRQAPSGRWQDVSAGDDGVVVTSNKTVSAFGADGQRRWETSVDYQNVFVTRLDDRLFVAATDSYPTEASAGTVYAIDAATGDIEYSTQVPRLGWYLSASADRVFVTQFIGDGGQPGVRALDPATGETDWTWQTGNEPTLLLPPAIGHGQCYVTNQGSLVALDAATGNEVWNEQYGQRVAPPVLTPNMLYTVVDQQLLALDPATGEPRWQQETGGRLAIGVGETLYTTGEEGLFAHDRATGEIVGEFLETGAQGVVPVGDRLLLSADERVFALGSAAGGTGGSDTTADHEISVGPGGELVFDPEELRIDRGDTVRWVWESDNHLIQSKEIPAASDWTGNENVEDAGFVYEHTFDIEGVYEYACAPHEAIGMVGTLVVGNADGTDGDESGAGGESGSGSDETSPDGNSGTSDDDSLLGGDDETDSGPSDESPEDETPTDDQSDNETALLPGGENGSQSSGADELPGPGILGALGGLGGTAGWLARKSERDEDAEE</sequence>
<dbReference type="Gene3D" id="2.140.10.10">
    <property type="entry name" value="Quinoprotein alcohol dehydrogenase-like superfamily"/>
    <property type="match status" value="1"/>
</dbReference>
<dbReference type="Gene3D" id="2.40.10.480">
    <property type="match status" value="1"/>
</dbReference>
<feature type="region of interest" description="Disordered" evidence="6">
    <location>
        <begin position="480"/>
        <end position="594"/>
    </location>
</feature>
<evidence type="ECO:0000259" key="7">
    <source>
        <dbReference type="Pfam" id="PF00127"/>
    </source>
</evidence>
<protein>
    <submittedName>
        <fullName evidence="9">Plastocyanin</fullName>
    </submittedName>
</protein>
<dbReference type="Gene3D" id="2.130.10.10">
    <property type="entry name" value="YVTN repeat-like/Quinoprotein amine dehydrogenase"/>
    <property type="match status" value="1"/>
</dbReference>
<accession>A0A285NBV9</accession>
<dbReference type="Pfam" id="PF13360">
    <property type="entry name" value="PQQ_2"/>
    <property type="match status" value="1"/>
</dbReference>
<evidence type="ECO:0000256" key="3">
    <source>
        <dbReference type="ARBA" id="ARBA00022982"/>
    </source>
</evidence>
<reference evidence="9 10" key="1">
    <citation type="submission" date="2017-09" db="EMBL/GenBank/DDBJ databases">
        <authorList>
            <person name="Ehlers B."/>
            <person name="Leendertz F.H."/>
        </authorList>
    </citation>
    <scope>NUCLEOTIDE SEQUENCE [LARGE SCALE GENOMIC DNA]</scope>
    <source>
        <strain evidence="9 10">DSM 27208</strain>
    </source>
</reference>
<dbReference type="InterPro" id="IPR011047">
    <property type="entry name" value="Quinoprotein_ADH-like_sf"/>
</dbReference>
<dbReference type="PRINTS" id="PR00157">
    <property type="entry name" value="PLASTOCYANIN"/>
</dbReference>
<keyword evidence="2 5" id="KW-0479">Metal-binding</keyword>
<evidence type="ECO:0000256" key="6">
    <source>
        <dbReference type="SAM" id="MobiDB-lite"/>
    </source>
</evidence>
<feature type="domain" description="Pyrrolo-quinoline quinone repeat" evidence="8">
    <location>
        <begin position="125"/>
        <end position="344"/>
    </location>
</feature>
<organism evidence="9 10">
    <name type="scientific">Natronoarchaeum philippinense</name>
    <dbReference type="NCBI Taxonomy" id="558529"/>
    <lineage>
        <taxon>Archaea</taxon>
        <taxon>Methanobacteriati</taxon>
        <taxon>Methanobacteriota</taxon>
        <taxon>Stenosarchaea group</taxon>
        <taxon>Halobacteria</taxon>
        <taxon>Halobacteriales</taxon>
        <taxon>Natronoarchaeaceae</taxon>
    </lineage>
</organism>
<dbReference type="PROSITE" id="PS00196">
    <property type="entry name" value="COPPER_BLUE"/>
    <property type="match status" value="1"/>
</dbReference>
<dbReference type="OrthoDB" id="11836at2157"/>
<name>A0A285NBV9_NATPI</name>
<proteinExistence type="predicted"/>
<dbReference type="RefSeq" id="WP_097008094.1">
    <property type="nucleotide sequence ID" value="NZ_OBEJ01000001.1"/>
</dbReference>
<dbReference type="GO" id="GO:0005507">
    <property type="term" value="F:copper ion binding"/>
    <property type="evidence" value="ECO:0007669"/>
    <property type="project" value="InterPro"/>
</dbReference>
<dbReference type="InterPro" id="IPR028871">
    <property type="entry name" value="BlueCu_1_BS"/>
</dbReference>
<keyword evidence="3" id="KW-0249">Electron transport</keyword>
<gene>
    <name evidence="9" type="ORF">SAMN06269185_1158</name>
</gene>
<evidence type="ECO:0000256" key="1">
    <source>
        <dbReference type="ARBA" id="ARBA00022448"/>
    </source>
</evidence>
<dbReference type="InterPro" id="IPR006311">
    <property type="entry name" value="TAT_signal"/>
</dbReference>
<evidence type="ECO:0000256" key="2">
    <source>
        <dbReference type="ARBA" id="ARBA00022723"/>
    </source>
</evidence>
<feature type="compositionally biased region" description="Gly residues" evidence="6">
    <location>
        <begin position="567"/>
        <end position="579"/>
    </location>
</feature>
<feature type="domain" description="Blue (type 1) copper" evidence="7">
    <location>
        <begin position="395"/>
        <end position="477"/>
    </location>
</feature>
<dbReference type="InterPro" id="IPR002387">
    <property type="entry name" value="Plastocyanin"/>
</dbReference>
<evidence type="ECO:0000313" key="10">
    <source>
        <dbReference type="Proteomes" id="UP000219453"/>
    </source>
</evidence>
<dbReference type="EMBL" id="OBEJ01000001">
    <property type="protein sequence ID" value="SNZ06403.1"/>
    <property type="molecule type" value="Genomic_DNA"/>
</dbReference>
<keyword evidence="4 5" id="KW-0186">Copper</keyword>